<name>A0A371FNL3_MUCPR</name>
<dbReference type="AlphaFoldDB" id="A0A371FNL3"/>
<proteinExistence type="predicted"/>
<feature type="compositionally biased region" description="Basic and acidic residues" evidence="1">
    <location>
        <begin position="169"/>
        <end position="186"/>
    </location>
</feature>
<organism evidence="2 3">
    <name type="scientific">Mucuna pruriens</name>
    <name type="common">Velvet bean</name>
    <name type="synonym">Dolichos pruriens</name>
    <dbReference type="NCBI Taxonomy" id="157652"/>
    <lineage>
        <taxon>Eukaryota</taxon>
        <taxon>Viridiplantae</taxon>
        <taxon>Streptophyta</taxon>
        <taxon>Embryophyta</taxon>
        <taxon>Tracheophyta</taxon>
        <taxon>Spermatophyta</taxon>
        <taxon>Magnoliopsida</taxon>
        <taxon>eudicotyledons</taxon>
        <taxon>Gunneridae</taxon>
        <taxon>Pentapetalae</taxon>
        <taxon>rosids</taxon>
        <taxon>fabids</taxon>
        <taxon>Fabales</taxon>
        <taxon>Fabaceae</taxon>
        <taxon>Papilionoideae</taxon>
        <taxon>50 kb inversion clade</taxon>
        <taxon>NPAAA clade</taxon>
        <taxon>indigoferoid/millettioid clade</taxon>
        <taxon>Phaseoleae</taxon>
        <taxon>Mucuna</taxon>
    </lineage>
</organism>
<evidence type="ECO:0008006" key="4">
    <source>
        <dbReference type="Google" id="ProtNLM"/>
    </source>
</evidence>
<gene>
    <name evidence="2" type="ORF">CR513_39610</name>
</gene>
<comment type="caution">
    <text evidence="2">The sequence shown here is derived from an EMBL/GenBank/DDBJ whole genome shotgun (WGS) entry which is preliminary data.</text>
</comment>
<accession>A0A371FNL3</accession>
<feature type="region of interest" description="Disordered" evidence="1">
    <location>
        <begin position="168"/>
        <end position="199"/>
    </location>
</feature>
<keyword evidence="3" id="KW-1185">Reference proteome</keyword>
<dbReference type="Proteomes" id="UP000257109">
    <property type="component" value="Unassembled WGS sequence"/>
</dbReference>
<dbReference type="EMBL" id="QJKJ01008395">
    <property type="protein sequence ID" value="RDX79909.1"/>
    <property type="molecule type" value="Genomic_DNA"/>
</dbReference>
<evidence type="ECO:0000313" key="3">
    <source>
        <dbReference type="Proteomes" id="UP000257109"/>
    </source>
</evidence>
<evidence type="ECO:0000313" key="2">
    <source>
        <dbReference type="EMBL" id="RDX79909.1"/>
    </source>
</evidence>
<dbReference type="OrthoDB" id="999762at2759"/>
<feature type="non-terminal residue" evidence="2">
    <location>
        <position position="1"/>
    </location>
</feature>
<evidence type="ECO:0000256" key="1">
    <source>
        <dbReference type="SAM" id="MobiDB-lite"/>
    </source>
</evidence>
<feature type="compositionally biased region" description="Polar residues" evidence="1">
    <location>
        <begin position="187"/>
        <end position="199"/>
    </location>
</feature>
<reference evidence="2" key="1">
    <citation type="submission" date="2018-05" db="EMBL/GenBank/DDBJ databases">
        <title>Draft genome of Mucuna pruriens seed.</title>
        <authorList>
            <person name="Nnadi N.E."/>
            <person name="Vos R."/>
            <person name="Hasami M.H."/>
            <person name="Devisetty U.K."/>
            <person name="Aguiy J.C."/>
        </authorList>
    </citation>
    <scope>NUCLEOTIDE SEQUENCE [LARGE SCALE GENOMIC DNA]</scope>
    <source>
        <strain evidence="2">JCA_2017</strain>
    </source>
</reference>
<sequence>MTTPSPPHLKDALSMMHDMKIEGILRLAQGVSSSGVGSIREMVFISPTVNTRPSWNSFTKDNLVGRHSQRSSDSLEGGAFYFCVDKIINKTPTATRNLVSNMTSNPQQFGVKGSTTSRVVNEHHTSPSTRMCGICASIDHPIDECPTWQEIEPNNGKIATMMGGQQYRQPHDQYSNHKYEPTKRPTIDSQRSSTFLQTTTTYLAK</sequence>
<protein>
    <recommendedName>
        <fullName evidence="4">Retrotransposon gag domain-containing protein</fullName>
    </recommendedName>
</protein>